<dbReference type="Gene3D" id="3.90.550.10">
    <property type="entry name" value="Spore Coat Polysaccharide Biosynthesis Protein SpsA, Chain A"/>
    <property type="match status" value="1"/>
</dbReference>
<feature type="domain" description="HD" evidence="1">
    <location>
        <begin position="225"/>
        <end position="316"/>
    </location>
</feature>
<evidence type="ECO:0000313" key="3">
    <source>
        <dbReference type="EMBL" id="APC39627.1"/>
    </source>
</evidence>
<evidence type="ECO:0000259" key="1">
    <source>
        <dbReference type="Pfam" id="PF01966"/>
    </source>
</evidence>
<dbReference type="PANTHER" id="PTHR43777:SF1">
    <property type="entry name" value="MOLYBDENUM COFACTOR CYTIDYLYLTRANSFERASE"/>
    <property type="match status" value="1"/>
</dbReference>
<reference evidence="4" key="1">
    <citation type="journal article" date="2016" name="Front. Microbiol.">
        <title>Complete Genome Sequence of Clostridium estertheticum DSM 8809, a Microbe Identified in Spoiled Vacuum Packed Beef.</title>
        <authorList>
            <person name="Yu Z."/>
            <person name="Gunn L."/>
            <person name="Brennan E."/>
            <person name="Reid R."/>
            <person name="Wall P.G."/>
            <person name="Gaora O.P."/>
            <person name="Hurley D."/>
            <person name="Bolton D."/>
            <person name="Fanning S."/>
        </authorList>
    </citation>
    <scope>NUCLEOTIDE SEQUENCE [LARGE SCALE GENOMIC DNA]</scope>
    <source>
        <strain evidence="4">DSM 8809</strain>
    </source>
</reference>
<proteinExistence type="predicted"/>
<dbReference type="SUPFAM" id="SSF109604">
    <property type="entry name" value="HD-domain/PDEase-like"/>
    <property type="match status" value="1"/>
</dbReference>
<dbReference type="RefSeq" id="WP_071611920.1">
    <property type="nucleotide sequence ID" value="NZ_CP015756.1"/>
</dbReference>
<dbReference type="Pfam" id="PF12804">
    <property type="entry name" value="NTP_transf_3"/>
    <property type="match status" value="1"/>
</dbReference>
<evidence type="ECO:0000259" key="2">
    <source>
        <dbReference type="Pfam" id="PF12804"/>
    </source>
</evidence>
<evidence type="ECO:0000313" key="4">
    <source>
        <dbReference type="Proteomes" id="UP000182569"/>
    </source>
</evidence>
<dbReference type="CDD" id="cd00077">
    <property type="entry name" value="HDc"/>
    <property type="match status" value="1"/>
</dbReference>
<keyword evidence="4" id="KW-1185">Reference proteome</keyword>
<dbReference type="AlphaFoldDB" id="A0A1J0GEB1"/>
<dbReference type="GO" id="GO:0016779">
    <property type="term" value="F:nucleotidyltransferase activity"/>
    <property type="evidence" value="ECO:0007669"/>
    <property type="project" value="UniProtKB-ARBA"/>
</dbReference>
<dbReference type="CDD" id="cd04182">
    <property type="entry name" value="GT_2_like_f"/>
    <property type="match status" value="1"/>
</dbReference>
<dbReference type="InterPro" id="IPR003607">
    <property type="entry name" value="HD/PDEase_dom"/>
</dbReference>
<dbReference type="PANTHER" id="PTHR43777">
    <property type="entry name" value="MOLYBDENUM COFACTOR CYTIDYLYLTRANSFERASE"/>
    <property type="match status" value="1"/>
</dbReference>
<dbReference type="OrthoDB" id="285216at2"/>
<dbReference type="Gene3D" id="1.10.3210.10">
    <property type="entry name" value="Hypothetical protein af1432"/>
    <property type="match status" value="1"/>
</dbReference>
<accession>A0A1J0GEB1</accession>
<dbReference type="InterPro" id="IPR025877">
    <property type="entry name" value="MobA-like_NTP_Trfase"/>
</dbReference>
<dbReference type="InterPro" id="IPR029044">
    <property type="entry name" value="Nucleotide-diphossugar_trans"/>
</dbReference>
<dbReference type="InterPro" id="IPR006674">
    <property type="entry name" value="HD_domain"/>
</dbReference>
<dbReference type="Pfam" id="PF01966">
    <property type="entry name" value="HD"/>
    <property type="match status" value="1"/>
</dbReference>
<dbReference type="STRING" id="1552.A7L45_05865"/>
<feature type="domain" description="MobA-like NTP transferase" evidence="2">
    <location>
        <begin position="6"/>
        <end position="171"/>
    </location>
</feature>
<dbReference type="KEGG" id="ceu:A7L45_05865"/>
<protein>
    <submittedName>
        <fullName evidence="3">Phosphohydrolase</fullName>
    </submittedName>
</protein>
<dbReference type="Proteomes" id="UP000182569">
    <property type="component" value="Chromosome"/>
</dbReference>
<keyword evidence="3" id="KW-0378">Hydrolase</keyword>
<name>A0A1J0GEB1_9CLOT</name>
<gene>
    <name evidence="3" type="ORF">A7L45_05865</name>
</gene>
<dbReference type="InterPro" id="IPR054703">
    <property type="entry name" value="Mop-rel"/>
</dbReference>
<dbReference type="EMBL" id="CP015756">
    <property type="protein sequence ID" value="APC39627.1"/>
    <property type="molecule type" value="Genomic_DNA"/>
</dbReference>
<dbReference type="SUPFAM" id="SSF53448">
    <property type="entry name" value="Nucleotide-diphospho-sugar transferases"/>
    <property type="match status" value="1"/>
</dbReference>
<dbReference type="NCBIfam" id="NF045665">
    <property type="entry name" value="NTPtran_DVU1551"/>
    <property type="match status" value="1"/>
</dbReference>
<organism evidence="3 4">
    <name type="scientific">Clostridium estertheticum subsp. estertheticum</name>
    <dbReference type="NCBI Taxonomy" id="1552"/>
    <lineage>
        <taxon>Bacteria</taxon>
        <taxon>Bacillati</taxon>
        <taxon>Bacillota</taxon>
        <taxon>Clostridia</taxon>
        <taxon>Eubacteriales</taxon>
        <taxon>Clostridiaceae</taxon>
        <taxon>Clostridium</taxon>
    </lineage>
</organism>
<sequence length="374" mass="42686">MKNYAAIILAAGYSTRMGSFKPIINLDGKTPLQRCIELFKNCGINNIIVVTGYLNDRIEKELCDIKIGLNDIKVVINDKYSEGMYSSIIAGVESLTKETDAFFILPVDIPSVRDHTVKKMMESYDKIKGGIMFPIFEKETGHPTLVPYSLTQEIIRSNPKGGLRELFNQHKKQWYYEPVADRGVLLDMDTKEDFKALLEHLLVYPCPDYKECMEILRLCNVKLETINHMKSVAEFAKGVSLLLNDNGYKLNINYIYAGALLHDVAKGSKNHALRGAKIVEGFGYKCPMEIINEHMSLKTKYKIGEKEIVYLCDKLFNGETLVTLKERFEDSFSRYKDVPDIFEKVNEKYINAKILKEKVESILGAKLENISDKF</sequence>
<dbReference type="GO" id="GO:0016787">
    <property type="term" value="F:hydrolase activity"/>
    <property type="evidence" value="ECO:0007669"/>
    <property type="project" value="UniProtKB-KW"/>
</dbReference>